<evidence type="ECO:0000256" key="2">
    <source>
        <dbReference type="ARBA" id="ARBA00005135"/>
    </source>
</evidence>
<dbReference type="PANTHER" id="PTHR43344:SF2">
    <property type="entry name" value="PHOSPHOSERINE PHOSPHATASE"/>
    <property type="match status" value="1"/>
</dbReference>
<comment type="catalytic activity">
    <reaction evidence="10">
        <text>O-phospho-L-serine + H2O = L-serine + phosphate</text>
        <dbReference type="Rhea" id="RHEA:21208"/>
        <dbReference type="ChEBI" id="CHEBI:15377"/>
        <dbReference type="ChEBI" id="CHEBI:33384"/>
        <dbReference type="ChEBI" id="CHEBI:43474"/>
        <dbReference type="ChEBI" id="CHEBI:57524"/>
        <dbReference type="EC" id="3.1.3.3"/>
    </reaction>
</comment>
<evidence type="ECO:0000313" key="13">
    <source>
        <dbReference type="Proteomes" id="UP000432715"/>
    </source>
</evidence>
<name>A0A6I0F6C5_9FIRM</name>
<keyword evidence="9" id="KW-0718">Serine biosynthesis</keyword>
<dbReference type="InterPro" id="IPR050582">
    <property type="entry name" value="HAD-like_SerB"/>
</dbReference>
<dbReference type="NCBIfam" id="TIGR01488">
    <property type="entry name" value="HAD-SF-IB"/>
    <property type="match status" value="1"/>
</dbReference>
<organism evidence="12 13">
    <name type="scientific">Alkaliphilus pronyensis</name>
    <dbReference type="NCBI Taxonomy" id="1482732"/>
    <lineage>
        <taxon>Bacteria</taxon>
        <taxon>Bacillati</taxon>
        <taxon>Bacillota</taxon>
        <taxon>Clostridia</taxon>
        <taxon>Peptostreptococcales</taxon>
        <taxon>Natronincolaceae</taxon>
        <taxon>Alkaliphilus</taxon>
    </lineage>
</organism>
<dbReference type="OrthoDB" id="9794212at2"/>
<dbReference type="Pfam" id="PF12710">
    <property type="entry name" value="HAD"/>
    <property type="match status" value="1"/>
</dbReference>
<comment type="cofactor">
    <cofactor evidence="1">
        <name>Mg(2+)</name>
        <dbReference type="ChEBI" id="CHEBI:18420"/>
    </cofactor>
</comment>
<keyword evidence="13" id="KW-1185">Reference proteome</keyword>
<dbReference type="RefSeq" id="WP_151862143.1">
    <property type="nucleotide sequence ID" value="NZ_WBZC01000062.1"/>
</dbReference>
<dbReference type="Proteomes" id="UP000432715">
    <property type="component" value="Unassembled WGS sequence"/>
</dbReference>
<keyword evidence="7" id="KW-0378">Hydrolase</keyword>
<sequence>MERVKLVCFDLDDTLIREIHSVMLPCILNGKEKEHSFIQEQEEKGVINYISADYLRAELLLGLEENNIAKNFLKIAKPLRNIRNVVDALHNHKIKCIVITVGPKQVAKVVCDIWGFDGYYGSDYEVVDGVFTGKILKYIGAEQKIDCLIDYCNNSKIRPEECIAVGDGSIDIPVFKYCAKSIAINSYPKVRKSATYAIETDDLTDILKYII</sequence>
<dbReference type="InterPro" id="IPR036412">
    <property type="entry name" value="HAD-like_sf"/>
</dbReference>
<proteinExistence type="inferred from homology"/>
<dbReference type="InterPro" id="IPR023214">
    <property type="entry name" value="HAD_sf"/>
</dbReference>
<comment type="pathway">
    <text evidence="2">Amino-acid biosynthesis; L-serine biosynthesis; L-serine from 3-phospho-D-glycerate: step 3/3.</text>
</comment>
<gene>
    <name evidence="12" type="ORF">F8154_13480</name>
</gene>
<dbReference type="GO" id="GO:0006564">
    <property type="term" value="P:L-serine biosynthetic process"/>
    <property type="evidence" value="ECO:0007669"/>
    <property type="project" value="UniProtKB-KW"/>
</dbReference>
<dbReference type="GO" id="GO:0000287">
    <property type="term" value="F:magnesium ion binding"/>
    <property type="evidence" value="ECO:0007669"/>
    <property type="project" value="TreeGrafter"/>
</dbReference>
<evidence type="ECO:0000256" key="11">
    <source>
        <dbReference type="ARBA" id="ARBA00048523"/>
    </source>
</evidence>
<dbReference type="GO" id="GO:0005737">
    <property type="term" value="C:cytoplasm"/>
    <property type="evidence" value="ECO:0007669"/>
    <property type="project" value="TreeGrafter"/>
</dbReference>
<dbReference type="EMBL" id="WBZC01000062">
    <property type="protein sequence ID" value="KAB3530926.1"/>
    <property type="molecule type" value="Genomic_DNA"/>
</dbReference>
<dbReference type="AlphaFoldDB" id="A0A6I0F6C5"/>
<keyword evidence="6" id="KW-0479">Metal-binding</keyword>
<dbReference type="Gene3D" id="3.40.50.1000">
    <property type="entry name" value="HAD superfamily/HAD-like"/>
    <property type="match status" value="1"/>
</dbReference>
<keyword evidence="5" id="KW-0028">Amino-acid biosynthesis</keyword>
<evidence type="ECO:0000313" key="12">
    <source>
        <dbReference type="EMBL" id="KAB3530926.1"/>
    </source>
</evidence>
<evidence type="ECO:0000256" key="4">
    <source>
        <dbReference type="ARBA" id="ARBA00012640"/>
    </source>
</evidence>
<evidence type="ECO:0000256" key="7">
    <source>
        <dbReference type="ARBA" id="ARBA00022801"/>
    </source>
</evidence>
<evidence type="ECO:0000256" key="5">
    <source>
        <dbReference type="ARBA" id="ARBA00022605"/>
    </source>
</evidence>
<evidence type="ECO:0000256" key="9">
    <source>
        <dbReference type="ARBA" id="ARBA00023299"/>
    </source>
</evidence>
<evidence type="ECO:0000256" key="8">
    <source>
        <dbReference type="ARBA" id="ARBA00022842"/>
    </source>
</evidence>
<dbReference type="SUPFAM" id="SSF56784">
    <property type="entry name" value="HAD-like"/>
    <property type="match status" value="1"/>
</dbReference>
<evidence type="ECO:0000256" key="1">
    <source>
        <dbReference type="ARBA" id="ARBA00001946"/>
    </source>
</evidence>
<dbReference type="EC" id="3.1.3.3" evidence="4"/>
<reference evidence="12 13" key="1">
    <citation type="submission" date="2019-10" db="EMBL/GenBank/DDBJ databases">
        <title>Alkaliphilus serpentinus sp. nov. and Alkaliphilus pronyensis sp. nov., two novel anaerobic alkaliphilic species isolated from the serpentinized-hosted hydrothermal field of the Prony Bay (New Caledonia).</title>
        <authorList>
            <person name="Postec A."/>
        </authorList>
    </citation>
    <scope>NUCLEOTIDE SEQUENCE [LARGE SCALE GENOMIC DNA]</scope>
    <source>
        <strain evidence="12 13">LacV</strain>
    </source>
</reference>
<comment type="catalytic activity">
    <reaction evidence="11">
        <text>O-phospho-D-serine + H2O = D-serine + phosphate</text>
        <dbReference type="Rhea" id="RHEA:24873"/>
        <dbReference type="ChEBI" id="CHEBI:15377"/>
        <dbReference type="ChEBI" id="CHEBI:35247"/>
        <dbReference type="ChEBI" id="CHEBI:43474"/>
        <dbReference type="ChEBI" id="CHEBI:58680"/>
        <dbReference type="EC" id="3.1.3.3"/>
    </reaction>
</comment>
<protein>
    <recommendedName>
        <fullName evidence="4">phosphoserine phosphatase</fullName>
        <ecNumber evidence="4">3.1.3.3</ecNumber>
    </recommendedName>
</protein>
<dbReference type="GO" id="GO:0036424">
    <property type="term" value="F:L-phosphoserine phosphatase activity"/>
    <property type="evidence" value="ECO:0007669"/>
    <property type="project" value="TreeGrafter"/>
</dbReference>
<evidence type="ECO:0000256" key="6">
    <source>
        <dbReference type="ARBA" id="ARBA00022723"/>
    </source>
</evidence>
<accession>A0A6I0F6C5</accession>
<comment type="similarity">
    <text evidence="3">Belongs to the HAD-like hydrolase superfamily. SerB family.</text>
</comment>
<evidence type="ECO:0000256" key="10">
    <source>
        <dbReference type="ARBA" id="ARBA00048138"/>
    </source>
</evidence>
<comment type="caution">
    <text evidence="12">The sequence shown here is derived from an EMBL/GenBank/DDBJ whole genome shotgun (WGS) entry which is preliminary data.</text>
</comment>
<keyword evidence="8" id="KW-0460">Magnesium</keyword>
<dbReference type="PANTHER" id="PTHR43344">
    <property type="entry name" value="PHOSPHOSERINE PHOSPHATASE"/>
    <property type="match status" value="1"/>
</dbReference>
<evidence type="ECO:0000256" key="3">
    <source>
        <dbReference type="ARBA" id="ARBA00009184"/>
    </source>
</evidence>